<evidence type="ECO:0000256" key="1">
    <source>
        <dbReference type="SAM" id="MobiDB-lite"/>
    </source>
</evidence>
<evidence type="ECO:0000313" key="3">
    <source>
        <dbReference type="Proteomes" id="UP000010475"/>
    </source>
</evidence>
<reference evidence="2 3" key="1">
    <citation type="submission" date="2012-06" db="EMBL/GenBank/DDBJ databases">
        <title>Finished chromosome of genome of Cylindrospermum stagnale PCC 7417.</title>
        <authorList>
            <consortium name="US DOE Joint Genome Institute"/>
            <person name="Gugger M."/>
            <person name="Coursin T."/>
            <person name="Rippka R."/>
            <person name="Tandeau De Marsac N."/>
            <person name="Huntemann M."/>
            <person name="Wei C.-L."/>
            <person name="Han J."/>
            <person name="Detter J.C."/>
            <person name="Han C."/>
            <person name="Tapia R."/>
            <person name="Chen A."/>
            <person name="Kyrpides N."/>
            <person name="Mavromatis K."/>
            <person name="Markowitz V."/>
            <person name="Szeto E."/>
            <person name="Ivanova N."/>
            <person name="Pagani I."/>
            <person name="Pati A."/>
            <person name="Goodwin L."/>
            <person name="Nordberg H.P."/>
            <person name="Cantor M.N."/>
            <person name="Hua S.X."/>
            <person name="Woyke T."/>
            <person name="Kerfeld C.A."/>
        </authorList>
    </citation>
    <scope>NUCLEOTIDE SEQUENCE [LARGE SCALE GENOMIC DNA]</scope>
    <source>
        <strain evidence="2 3">PCC 7417</strain>
    </source>
</reference>
<dbReference type="eggNOG" id="COG2268">
    <property type="taxonomic scope" value="Bacteria"/>
</dbReference>
<proteinExistence type="predicted"/>
<feature type="region of interest" description="Disordered" evidence="1">
    <location>
        <begin position="440"/>
        <end position="461"/>
    </location>
</feature>
<protein>
    <submittedName>
        <fullName evidence="2">Uncharacterized protein</fullName>
    </submittedName>
</protein>
<feature type="region of interest" description="Disordered" evidence="1">
    <location>
        <begin position="394"/>
        <end position="426"/>
    </location>
</feature>
<dbReference type="KEGG" id="csg:Cylst_2293"/>
<dbReference type="STRING" id="56107.Cylst_2293"/>
<dbReference type="AlphaFoldDB" id="K9WWC8"/>
<dbReference type="Proteomes" id="UP000010475">
    <property type="component" value="Chromosome"/>
</dbReference>
<sequence>MGSGAKDGVQNHLWGAFQIAVQSWFGQKVEEVLGLGMTVWNVLNQGGIKVAEVGAMAWEGIKSAIPPTLIQLLIEKVVSMIIPAAGTVMLIIQGLQAAWGTVGRILQAMEKFVTFLKAVKSGQSGPQFAEMLAAAGVVLIDFVSNWLLKRLRGAASKVAAKVREIAKKIGRKLKKGLKRLKRKLGKVKDKFFGKKGDKVKGREGDRNKKNNKAKDGKPDEQNETIAEKQKRVDDAVAAAVSAVNSTFGGKEVSQAKLAPILRSIKRKHKLQTLQANKEGNKWEIYGKVNPDRRSITTGLVGKEVAADEAQARVETKNAIDKVNTLLTRKYRLNQQRQLVNSSAELLESIRTSLKSIKIEFNRAAVLKDSKQAVQELKQVKNSAEDLGKWIQGSLKEKTSNESQKETDQQNNKPDKQGIKGKGWKEDEKIETQLASRGQLSALNRIPGGSLSPLSSQDVRGLTPNGLKARLQEMVESGQIDKKRKDKILRTVRKFFEDRDLTHGK</sequence>
<gene>
    <name evidence="2" type="ORF">Cylst_2293</name>
</gene>
<evidence type="ECO:0000313" key="2">
    <source>
        <dbReference type="EMBL" id="AFZ24523.1"/>
    </source>
</evidence>
<keyword evidence="3" id="KW-1185">Reference proteome</keyword>
<dbReference type="PATRIC" id="fig|56107.3.peg.2531"/>
<accession>K9WWC8</accession>
<feature type="region of interest" description="Disordered" evidence="1">
    <location>
        <begin position="194"/>
        <end position="230"/>
    </location>
</feature>
<name>K9WWC8_9NOST</name>
<dbReference type="HOGENOM" id="CLU_540494_0_0_3"/>
<dbReference type="EMBL" id="CP003642">
    <property type="protein sequence ID" value="AFZ24523.1"/>
    <property type="molecule type" value="Genomic_DNA"/>
</dbReference>
<organism evidence="2 3">
    <name type="scientific">Cylindrospermum stagnale PCC 7417</name>
    <dbReference type="NCBI Taxonomy" id="56107"/>
    <lineage>
        <taxon>Bacteria</taxon>
        <taxon>Bacillati</taxon>
        <taxon>Cyanobacteriota</taxon>
        <taxon>Cyanophyceae</taxon>
        <taxon>Nostocales</taxon>
        <taxon>Nostocaceae</taxon>
        <taxon>Cylindrospermum</taxon>
    </lineage>
</organism>